<dbReference type="Proteomes" id="UP000277671">
    <property type="component" value="Unassembled WGS sequence"/>
</dbReference>
<comment type="caution">
    <text evidence="4">The sequence shown here is derived from an EMBL/GenBank/DDBJ whole genome shotgun (WGS) entry which is preliminary data.</text>
</comment>
<keyword evidence="5" id="KW-1185">Reference proteome</keyword>
<organism evidence="4 5">
    <name type="scientific">Micromonospora pisi</name>
    <dbReference type="NCBI Taxonomy" id="589240"/>
    <lineage>
        <taxon>Bacteria</taxon>
        <taxon>Bacillati</taxon>
        <taxon>Actinomycetota</taxon>
        <taxon>Actinomycetes</taxon>
        <taxon>Micromonosporales</taxon>
        <taxon>Micromonosporaceae</taxon>
        <taxon>Micromonospora</taxon>
    </lineage>
</organism>
<evidence type="ECO:0000256" key="2">
    <source>
        <dbReference type="SAM" id="Phobius"/>
    </source>
</evidence>
<proteinExistence type="predicted"/>
<dbReference type="PANTHER" id="PTHR36933:SF1">
    <property type="entry name" value="SLL0788 PROTEIN"/>
    <property type="match status" value="1"/>
</dbReference>
<dbReference type="PANTHER" id="PTHR36933">
    <property type="entry name" value="SLL0788 PROTEIN"/>
    <property type="match status" value="1"/>
</dbReference>
<dbReference type="AlphaFoldDB" id="A0A495JC92"/>
<dbReference type="Pfam" id="PF03713">
    <property type="entry name" value="DUF305"/>
    <property type="match status" value="1"/>
</dbReference>
<keyword evidence="2" id="KW-0812">Transmembrane</keyword>
<evidence type="ECO:0000313" key="4">
    <source>
        <dbReference type="EMBL" id="RKR86620.1"/>
    </source>
</evidence>
<feature type="region of interest" description="Disordered" evidence="1">
    <location>
        <begin position="70"/>
        <end position="111"/>
    </location>
</feature>
<keyword evidence="2" id="KW-0472">Membrane</keyword>
<dbReference type="InterPro" id="IPR005183">
    <property type="entry name" value="DUF305_CopM-like"/>
</dbReference>
<evidence type="ECO:0000259" key="3">
    <source>
        <dbReference type="Pfam" id="PF03713"/>
    </source>
</evidence>
<feature type="compositionally biased region" description="Polar residues" evidence="1">
    <location>
        <begin position="70"/>
        <end position="82"/>
    </location>
</feature>
<feature type="domain" description="DUF305" evidence="3">
    <location>
        <begin position="112"/>
        <end position="260"/>
    </location>
</feature>
<evidence type="ECO:0000256" key="1">
    <source>
        <dbReference type="SAM" id="MobiDB-lite"/>
    </source>
</evidence>
<feature type="transmembrane region" description="Helical" evidence="2">
    <location>
        <begin position="36"/>
        <end position="55"/>
    </location>
</feature>
<protein>
    <submittedName>
        <fullName evidence="4">Uncharacterized protein (DUF305 family)</fullName>
    </submittedName>
</protein>
<reference evidence="4 5" key="1">
    <citation type="submission" date="2018-10" db="EMBL/GenBank/DDBJ databases">
        <title>Sequencing the genomes of 1000 actinobacteria strains.</title>
        <authorList>
            <person name="Klenk H.-P."/>
        </authorList>
    </citation>
    <scope>NUCLEOTIDE SEQUENCE [LARGE SCALE GENOMIC DNA]</scope>
    <source>
        <strain evidence="4 5">DSM 45175</strain>
    </source>
</reference>
<dbReference type="Gene3D" id="1.20.1260.10">
    <property type="match status" value="1"/>
</dbReference>
<dbReference type="EMBL" id="RBKT01000001">
    <property type="protein sequence ID" value="RKR86620.1"/>
    <property type="molecule type" value="Genomic_DNA"/>
</dbReference>
<keyword evidence="2" id="KW-1133">Transmembrane helix</keyword>
<accession>A0A495JC92</accession>
<gene>
    <name evidence="4" type="ORF">BDK92_0859</name>
</gene>
<name>A0A495JC92_9ACTN</name>
<dbReference type="InterPro" id="IPR012347">
    <property type="entry name" value="Ferritin-like"/>
</dbReference>
<evidence type="ECO:0000313" key="5">
    <source>
        <dbReference type="Proteomes" id="UP000277671"/>
    </source>
</evidence>
<sequence>MASRPTGQHTCLRSGLAEEIDFGYGDQIVFSSRRRVLAAVAATAAVLGVGSFAVLRATGDRADERAANQVVQSAPPTANQVVQPGAPGQAGRTLSPAEQSQLPPPPAHTPADAQFMQRMISHHRQALEMTALVADRAAGPEVSLLARRIETSQRDEITQMERWLTERGEEVSGPHAHHTGHDAAMPGILSPEQLSQLERARGAEFDRLFLDLMIRHHNGALTMVQQLYAAGGGLEPASDRFAREVNADQGIEIRSMQELLATLGGG</sequence>